<dbReference type="HOGENOM" id="CLU_1950122_0_0_1"/>
<reference evidence="2" key="1">
    <citation type="submission" date="2011-04" db="EMBL/GenBank/DDBJ databases">
        <title>Evolution of plant cell wall degrading machinery underlies the functional diversity of forest fungi.</title>
        <authorList>
            <consortium name="US DOE Joint Genome Institute (JGI-PGF)"/>
            <person name="Eastwood D.C."/>
            <person name="Floudas D."/>
            <person name="Binder M."/>
            <person name="Majcherczyk A."/>
            <person name="Schneider P."/>
            <person name="Aerts A."/>
            <person name="Asiegbu F.O."/>
            <person name="Baker S.E."/>
            <person name="Barry K."/>
            <person name="Bendiksby M."/>
            <person name="Blumentritt M."/>
            <person name="Coutinho P.M."/>
            <person name="Cullen D."/>
            <person name="Cullen D."/>
            <person name="Gathman A."/>
            <person name="Goodell B."/>
            <person name="Henrissat B."/>
            <person name="Ihrmark K."/>
            <person name="Kauserud H."/>
            <person name="Kohler A."/>
            <person name="LaButti K."/>
            <person name="Lapidus A."/>
            <person name="Lavin J.L."/>
            <person name="Lee Y.-H."/>
            <person name="Lindquist E."/>
            <person name="Lilly W."/>
            <person name="Lucas S."/>
            <person name="Morin E."/>
            <person name="Murat C."/>
            <person name="Oguiza J.A."/>
            <person name="Park J."/>
            <person name="Pisabarro A.G."/>
            <person name="Riley R."/>
            <person name="Rosling A."/>
            <person name="Salamov A."/>
            <person name="Schmidt O."/>
            <person name="Schmutz J."/>
            <person name="Skrede I."/>
            <person name="Stenlid J."/>
            <person name="Wiebenga A."/>
            <person name="Xie X."/>
            <person name="Kues U."/>
            <person name="Hibbett D.S."/>
            <person name="Hoffmeister D."/>
            <person name="Hogberg N."/>
            <person name="Martin F."/>
            <person name="Grigoriev I.V."/>
            <person name="Watkinson S.C."/>
        </authorList>
    </citation>
    <scope>NUCLEOTIDE SEQUENCE</scope>
    <source>
        <strain evidence="2">S7.9</strain>
    </source>
</reference>
<proteinExistence type="predicted"/>
<protein>
    <submittedName>
        <fullName evidence="2">Uncharacterized protein</fullName>
    </submittedName>
</protein>
<dbReference type="GeneID" id="18817963"/>
<dbReference type="RefSeq" id="XP_007315078.1">
    <property type="nucleotide sequence ID" value="XM_007315016.1"/>
</dbReference>
<evidence type="ECO:0000313" key="2">
    <source>
        <dbReference type="EMBL" id="EGO28879.1"/>
    </source>
</evidence>
<dbReference type="EMBL" id="GL945430">
    <property type="protein sequence ID" value="EGO28879.1"/>
    <property type="molecule type" value="Genomic_DNA"/>
</dbReference>
<gene>
    <name evidence="2" type="ORF">SERLADRAFT_459750</name>
</gene>
<dbReference type="AlphaFoldDB" id="F8NL63"/>
<sequence>MSRRRSNMLKAKVLTLGGALVVRPMPLTPAKTAGNAYESDGGQEGLSGEEMRGVESEEDELGDLNGLVGLEDIVVVASEETRGKRKGDRLSKPTLANPRPRRLYYRWTPDATSKRYALGPPEAQRSLYR</sequence>
<feature type="region of interest" description="Disordered" evidence="1">
    <location>
        <begin position="29"/>
        <end position="62"/>
    </location>
</feature>
<name>F8NL63_SERL9</name>
<feature type="region of interest" description="Disordered" evidence="1">
    <location>
        <begin position="78"/>
        <end position="101"/>
    </location>
</feature>
<dbReference type="Proteomes" id="UP000008064">
    <property type="component" value="Unassembled WGS sequence"/>
</dbReference>
<organism>
    <name type="scientific">Serpula lacrymans var. lacrymans (strain S7.9)</name>
    <name type="common">Dry rot fungus</name>
    <dbReference type="NCBI Taxonomy" id="578457"/>
    <lineage>
        <taxon>Eukaryota</taxon>
        <taxon>Fungi</taxon>
        <taxon>Dikarya</taxon>
        <taxon>Basidiomycota</taxon>
        <taxon>Agaricomycotina</taxon>
        <taxon>Agaricomycetes</taxon>
        <taxon>Agaricomycetidae</taxon>
        <taxon>Boletales</taxon>
        <taxon>Coniophorineae</taxon>
        <taxon>Serpulaceae</taxon>
        <taxon>Serpula</taxon>
    </lineage>
</organism>
<evidence type="ECO:0000256" key="1">
    <source>
        <dbReference type="SAM" id="MobiDB-lite"/>
    </source>
</evidence>
<dbReference type="KEGG" id="sla:SERLADRAFT_459750"/>
<accession>F8NL63</accession>